<name>A0A7J6W728_THATH</name>
<reference evidence="1 2" key="1">
    <citation type="submission" date="2020-06" db="EMBL/GenBank/DDBJ databases">
        <title>Transcriptomic and genomic resources for Thalictrum thalictroides and T. hernandezii: Facilitating candidate gene discovery in an emerging model plant lineage.</title>
        <authorList>
            <person name="Arias T."/>
            <person name="Riano-Pachon D.M."/>
            <person name="Di Stilio V.S."/>
        </authorList>
    </citation>
    <scope>NUCLEOTIDE SEQUENCE [LARGE SCALE GENOMIC DNA]</scope>
    <source>
        <strain evidence="2">cv. WT478/WT964</strain>
        <tissue evidence="1">Leaves</tissue>
    </source>
</reference>
<evidence type="ECO:0000313" key="2">
    <source>
        <dbReference type="Proteomes" id="UP000554482"/>
    </source>
</evidence>
<sequence length="67" mass="7443">YVVGKDPAVVKEVLQRLDLFERIDESISSNPHLQTSTSDDAVVEVDKLSKDAHIFKSEVEAVVSTEE</sequence>
<dbReference type="Proteomes" id="UP000554482">
    <property type="component" value="Unassembled WGS sequence"/>
</dbReference>
<keyword evidence="2" id="KW-1185">Reference proteome</keyword>
<proteinExistence type="predicted"/>
<accession>A0A7J6W728</accession>
<organism evidence="1 2">
    <name type="scientific">Thalictrum thalictroides</name>
    <name type="common">Rue-anemone</name>
    <name type="synonym">Anemone thalictroides</name>
    <dbReference type="NCBI Taxonomy" id="46969"/>
    <lineage>
        <taxon>Eukaryota</taxon>
        <taxon>Viridiplantae</taxon>
        <taxon>Streptophyta</taxon>
        <taxon>Embryophyta</taxon>
        <taxon>Tracheophyta</taxon>
        <taxon>Spermatophyta</taxon>
        <taxon>Magnoliopsida</taxon>
        <taxon>Ranunculales</taxon>
        <taxon>Ranunculaceae</taxon>
        <taxon>Thalictroideae</taxon>
        <taxon>Thalictrum</taxon>
    </lineage>
</organism>
<comment type="caution">
    <text evidence="1">The sequence shown here is derived from an EMBL/GenBank/DDBJ whole genome shotgun (WGS) entry which is preliminary data.</text>
</comment>
<gene>
    <name evidence="1" type="ORF">FRX31_018073</name>
</gene>
<evidence type="ECO:0000313" key="1">
    <source>
        <dbReference type="EMBL" id="KAF5192340.1"/>
    </source>
</evidence>
<feature type="non-terminal residue" evidence="1">
    <location>
        <position position="67"/>
    </location>
</feature>
<dbReference type="EMBL" id="JABWDY010021501">
    <property type="protein sequence ID" value="KAF5192340.1"/>
    <property type="molecule type" value="Genomic_DNA"/>
</dbReference>
<protein>
    <submittedName>
        <fullName evidence="1">Uncharacterized protein</fullName>
    </submittedName>
</protein>
<dbReference type="AlphaFoldDB" id="A0A7J6W728"/>